<proteinExistence type="predicted"/>
<dbReference type="RefSeq" id="WP_119782523.1">
    <property type="nucleotide sequence ID" value="NZ_QYUK01000016.1"/>
</dbReference>
<organism evidence="1 2">
    <name type="scientific">Oleomonas cavernae</name>
    <dbReference type="NCBI Taxonomy" id="2320859"/>
    <lineage>
        <taxon>Bacteria</taxon>
        <taxon>Pseudomonadati</taxon>
        <taxon>Pseudomonadota</taxon>
        <taxon>Alphaproteobacteria</taxon>
        <taxon>Acetobacterales</taxon>
        <taxon>Acetobacteraceae</taxon>
        <taxon>Oleomonas</taxon>
    </lineage>
</organism>
<evidence type="ECO:0000313" key="1">
    <source>
        <dbReference type="EMBL" id="RJF80471.1"/>
    </source>
</evidence>
<evidence type="ECO:0000313" key="2">
    <source>
        <dbReference type="Proteomes" id="UP000284605"/>
    </source>
</evidence>
<protein>
    <submittedName>
        <fullName evidence="1">Uncharacterized protein</fullName>
    </submittedName>
</protein>
<sequence>MECTFLTNLALSVAAVQAGKLFPALTDDAIEQAPGSEFDQAVITTWGHRRGEGMALVERA</sequence>
<name>A0A418VTJ1_9PROT</name>
<keyword evidence="2" id="KW-1185">Reference proteome</keyword>
<dbReference type="EMBL" id="QYUK01000016">
    <property type="protein sequence ID" value="RJF80471.1"/>
    <property type="molecule type" value="Genomic_DNA"/>
</dbReference>
<reference evidence="1 2" key="1">
    <citation type="submission" date="2018-09" db="EMBL/GenBank/DDBJ databases">
        <authorList>
            <person name="Zhu H."/>
        </authorList>
    </citation>
    <scope>NUCLEOTIDE SEQUENCE [LARGE SCALE GENOMIC DNA]</scope>
    <source>
        <strain evidence="1 2">K1W22B-8</strain>
    </source>
</reference>
<accession>A0A418VTJ1</accession>
<dbReference type="AlphaFoldDB" id="A0A418VTJ1"/>
<gene>
    <name evidence="1" type="ORF">D3874_25390</name>
</gene>
<comment type="caution">
    <text evidence="1">The sequence shown here is derived from an EMBL/GenBank/DDBJ whole genome shotgun (WGS) entry which is preliminary data.</text>
</comment>
<dbReference type="Proteomes" id="UP000284605">
    <property type="component" value="Unassembled WGS sequence"/>
</dbReference>